<reference evidence="2 3" key="1">
    <citation type="submission" date="2017-02" db="EMBL/GenBank/DDBJ databases">
        <authorList>
            <person name="Peterson S.W."/>
        </authorList>
    </citation>
    <scope>NUCLEOTIDE SEQUENCE [LARGE SCALE GENOMIC DNA]</scope>
    <source>
        <strain evidence="2 3">M1</strain>
    </source>
</reference>
<feature type="transmembrane region" description="Helical" evidence="1">
    <location>
        <begin position="525"/>
        <end position="543"/>
    </location>
</feature>
<organism evidence="2 3">
    <name type="scientific">Maledivibacter halophilus</name>
    <dbReference type="NCBI Taxonomy" id="36842"/>
    <lineage>
        <taxon>Bacteria</taxon>
        <taxon>Bacillati</taxon>
        <taxon>Bacillota</taxon>
        <taxon>Clostridia</taxon>
        <taxon>Peptostreptococcales</taxon>
        <taxon>Caminicellaceae</taxon>
        <taxon>Maledivibacter</taxon>
    </lineage>
</organism>
<dbReference type="OrthoDB" id="3199331at2"/>
<protein>
    <recommendedName>
        <fullName evidence="4">Alkaline phosphatase-like protein</fullName>
    </recommendedName>
</protein>
<name>A0A1T5L0W6_9FIRM</name>
<dbReference type="AlphaFoldDB" id="A0A1T5L0W6"/>
<dbReference type="EMBL" id="FUZT01000005">
    <property type="protein sequence ID" value="SKC69667.1"/>
    <property type="molecule type" value="Genomic_DNA"/>
</dbReference>
<dbReference type="STRING" id="36842.SAMN02194393_02295"/>
<feature type="transmembrane region" description="Helical" evidence="1">
    <location>
        <begin position="636"/>
        <end position="656"/>
    </location>
</feature>
<keyword evidence="3" id="KW-1185">Reference proteome</keyword>
<sequence length="720" mass="80918">MRKVTKFFFLTTIFIILTSVCVYSQGSEKKFIVFLINRIDLEDIEYMDFTKELSEKYAIGLMNTRAHGNSDDFSSALTIGSGTRSEASYYTSRSVNLSKENLSAYERRTGHDIENQEIANLDIARLKDINSGNDFSPIIGALGNSLKMNNNKISVIGNSDIDEREVRLGALVGMDEYGLVDFGLIGKDANIEAPDYPYGLRSNYELMRKSFDELINKSSLVIFELGDLYRLDRYKLNLSDEMYEKHKENILEDIDSFIENIYNLADGKNTRFLLISPSSSSFASASGKKLTPIILAGDGMSKGILSSDTTRREGIIGNVDIAPYIAAYFDSNTNFFTGKPIYVLENKEKNSYIKELYNDTAFVYTNRLNVLFTFAVFEIIVSFLAFVSIQLIGKYKLKFYRCFEYLLLSNMAIPIALLVLPLIKANNIYEAFIKIIILTIVIVFISVYIRKKSVDSIIFLSGLICFLLSIDIIMDSKLIKMSFLGYDPIIGARYYGIGNEFMGILVGAALIFATSLLDRYKINKILVVFIFAFITIVIGFPGFGANVGGTITSAFAFMFVTLKLYNSKLKFTHYTYIVASIFILIFLIAIADLYFLKSGSHLANAIKQINNDGINVVYSIIRRKISMNLKLFGVSIWSKVLVSSLIFLGILFYRPFGIAKKIFSKYQNLSIGLLGILIGCIVSFLVNDSGVVASATSMIFLAMSLMYLIFIEVLNTNKQY</sequence>
<evidence type="ECO:0008006" key="4">
    <source>
        <dbReference type="Google" id="ProtNLM"/>
    </source>
</evidence>
<feature type="transmembrane region" description="Helical" evidence="1">
    <location>
        <begin position="692"/>
        <end position="714"/>
    </location>
</feature>
<dbReference type="RefSeq" id="WP_079491761.1">
    <property type="nucleotide sequence ID" value="NZ_FUZT01000005.1"/>
</dbReference>
<keyword evidence="1" id="KW-0472">Membrane</keyword>
<feature type="transmembrane region" description="Helical" evidence="1">
    <location>
        <begin position="494"/>
        <end position="513"/>
    </location>
</feature>
<accession>A0A1T5L0W6</accession>
<evidence type="ECO:0000313" key="2">
    <source>
        <dbReference type="EMBL" id="SKC69667.1"/>
    </source>
</evidence>
<proteinExistence type="predicted"/>
<dbReference type="Proteomes" id="UP000190285">
    <property type="component" value="Unassembled WGS sequence"/>
</dbReference>
<feature type="transmembrane region" description="Helical" evidence="1">
    <location>
        <begin position="577"/>
        <end position="596"/>
    </location>
</feature>
<feature type="transmembrane region" description="Helical" evidence="1">
    <location>
        <begin position="405"/>
        <end position="425"/>
    </location>
</feature>
<feature type="transmembrane region" description="Helical" evidence="1">
    <location>
        <begin position="456"/>
        <end position="474"/>
    </location>
</feature>
<keyword evidence="1" id="KW-1133">Transmembrane helix</keyword>
<evidence type="ECO:0000256" key="1">
    <source>
        <dbReference type="SAM" id="Phobius"/>
    </source>
</evidence>
<evidence type="ECO:0000313" key="3">
    <source>
        <dbReference type="Proteomes" id="UP000190285"/>
    </source>
</evidence>
<feature type="transmembrane region" description="Helical" evidence="1">
    <location>
        <begin position="370"/>
        <end position="393"/>
    </location>
</feature>
<keyword evidence="1" id="KW-0812">Transmembrane</keyword>
<feature type="transmembrane region" description="Helical" evidence="1">
    <location>
        <begin position="431"/>
        <end position="449"/>
    </location>
</feature>
<feature type="transmembrane region" description="Helical" evidence="1">
    <location>
        <begin position="668"/>
        <end position="686"/>
    </location>
</feature>
<gene>
    <name evidence="2" type="ORF">SAMN02194393_02295</name>
</gene>